<proteinExistence type="predicted"/>
<reference evidence="2" key="1">
    <citation type="submission" date="2016-10" db="EMBL/GenBank/DDBJ databases">
        <authorList>
            <person name="Varghese N."/>
            <person name="Submissions S."/>
        </authorList>
    </citation>
    <scope>NUCLEOTIDE SEQUENCE [LARGE SCALE GENOMIC DNA]</scope>
    <source>
        <strain evidence="2">BS3775</strain>
    </source>
</reference>
<sequence length="58" mass="6694">MMDKKELQKMAPELLAALEALYKQYEGWMVAEYNTWQPTEHGSPAALEAKRLIELAKQ</sequence>
<dbReference type="RefSeq" id="WP_159437805.1">
    <property type="nucleotide sequence ID" value="NZ_FNKJ01000003.1"/>
</dbReference>
<name>A0A1H1FK18_9PSED</name>
<organism evidence="1 2">
    <name type="scientific">Pseudomonas moorei</name>
    <dbReference type="NCBI Taxonomy" id="395599"/>
    <lineage>
        <taxon>Bacteria</taxon>
        <taxon>Pseudomonadati</taxon>
        <taxon>Pseudomonadota</taxon>
        <taxon>Gammaproteobacteria</taxon>
        <taxon>Pseudomonadales</taxon>
        <taxon>Pseudomonadaceae</taxon>
        <taxon>Pseudomonas</taxon>
    </lineage>
</organism>
<accession>A0A1H1FK18</accession>
<dbReference type="EMBL" id="FNKJ01000003">
    <property type="protein sequence ID" value="SDR01382.1"/>
    <property type="molecule type" value="Genomic_DNA"/>
</dbReference>
<dbReference type="Proteomes" id="UP000199570">
    <property type="component" value="Unassembled WGS sequence"/>
</dbReference>
<dbReference type="AlphaFoldDB" id="A0A1H1FK18"/>
<protein>
    <submittedName>
        <fullName evidence="1">Uncharacterized protein</fullName>
    </submittedName>
</protein>
<evidence type="ECO:0000313" key="2">
    <source>
        <dbReference type="Proteomes" id="UP000199570"/>
    </source>
</evidence>
<gene>
    <name evidence="1" type="ORF">SAMN04490195_2751</name>
</gene>
<evidence type="ECO:0000313" key="1">
    <source>
        <dbReference type="EMBL" id="SDR01382.1"/>
    </source>
</evidence>
<keyword evidence="2" id="KW-1185">Reference proteome</keyword>